<evidence type="ECO:0000256" key="16">
    <source>
        <dbReference type="ARBA" id="ARBA00042156"/>
    </source>
</evidence>
<keyword evidence="6" id="KW-0227">DNA damage</keyword>
<dbReference type="InterPro" id="IPR017871">
    <property type="entry name" value="ABC_transporter-like_CS"/>
</dbReference>
<dbReference type="GO" id="GO:0006289">
    <property type="term" value="P:nucleotide-excision repair"/>
    <property type="evidence" value="ECO:0007669"/>
    <property type="project" value="InterPro"/>
</dbReference>
<evidence type="ECO:0000256" key="2">
    <source>
        <dbReference type="ARBA" id="ARBA00022490"/>
    </source>
</evidence>
<dbReference type="PROSITE" id="PS50893">
    <property type="entry name" value="ABC_TRANSPORTER_2"/>
    <property type="match status" value="2"/>
</dbReference>
<comment type="similarity">
    <text evidence="14">Belongs to the ABC transporter superfamily. UvrA family.</text>
</comment>
<dbReference type="InterPro" id="IPR003439">
    <property type="entry name" value="ABC_transporter-like_ATP-bd"/>
</dbReference>
<evidence type="ECO:0000256" key="1">
    <source>
        <dbReference type="ARBA" id="ARBA00004496"/>
    </source>
</evidence>
<evidence type="ECO:0000256" key="14">
    <source>
        <dbReference type="ARBA" id="ARBA00038000"/>
    </source>
</evidence>
<dbReference type="GO" id="GO:0003677">
    <property type="term" value="F:DNA binding"/>
    <property type="evidence" value="ECO:0007669"/>
    <property type="project" value="UniProtKB-KW"/>
</dbReference>
<organism evidence="19 20">
    <name type="scientific">Opitutus terrae (strain DSM 11246 / JCM 15787 / PB90-1)</name>
    <dbReference type="NCBI Taxonomy" id="452637"/>
    <lineage>
        <taxon>Bacteria</taxon>
        <taxon>Pseudomonadati</taxon>
        <taxon>Verrucomicrobiota</taxon>
        <taxon>Opitutia</taxon>
        <taxon>Opitutales</taxon>
        <taxon>Opitutaceae</taxon>
        <taxon>Opitutus</taxon>
    </lineage>
</organism>
<keyword evidence="12" id="KW-0238">DNA-binding</keyword>
<dbReference type="InterPro" id="IPR004602">
    <property type="entry name" value="UvrA"/>
</dbReference>
<evidence type="ECO:0000256" key="6">
    <source>
        <dbReference type="ARBA" id="ARBA00022763"/>
    </source>
</evidence>
<dbReference type="GO" id="GO:0008270">
    <property type="term" value="F:zinc ion binding"/>
    <property type="evidence" value="ECO:0007669"/>
    <property type="project" value="UniProtKB-KW"/>
</dbReference>
<evidence type="ECO:0000256" key="17">
    <source>
        <dbReference type="SAM" id="MobiDB-lite"/>
    </source>
</evidence>
<dbReference type="GO" id="GO:0004518">
    <property type="term" value="F:nuclease activity"/>
    <property type="evidence" value="ECO:0007669"/>
    <property type="project" value="UniProtKB-KW"/>
</dbReference>
<dbReference type="SMART" id="SM00382">
    <property type="entry name" value="AAA"/>
    <property type="match status" value="1"/>
</dbReference>
<dbReference type="Gene3D" id="1.10.8.280">
    <property type="entry name" value="ABC transporter ATPase domain-like"/>
    <property type="match status" value="1"/>
</dbReference>
<keyword evidence="13" id="KW-0234">DNA repair</keyword>
<evidence type="ECO:0000256" key="5">
    <source>
        <dbReference type="ARBA" id="ARBA00022741"/>
    </source>
</evidence>
<dbReference type="GO" id="GO:0009380">
    <property type="term" value="C:excinuclease repair complex"/>
    <property type="evidence" value="ECO:0007669"/>
    <property type="project" value="InterPro"/>
</dbReference>
<evidence type="ECO:0000256" key="12">
    <source>
        <dbReference type="ARBA" id="ARBA00023125"/>
    </source>
</evidence>
<evidence type="ECO:0000313" key="19">
    <source>
        <dbReference type="EMBL" id="ACB76448.1"/>
    </source>
</evidence>
<keyword evidence="8" id="KW-0863">Zinc-finger</keyword>
<dbReference type="SUPFAM" id="SSF52540">
    <property type="entry name" value="P-loop containing nucleoside triphosphate hydrolases"/>
    <property type="match status" value="2"/>
</dbReference>
<dbReference type="Proteomes" id="UP000007013">
    <property type="component" value="Chromosome"/>
</dbReference>
<dbReference type="Pfam" id="PF17755">
    <property type="entry name" value="UvrA_DNA-bind"/>
    <property type="match status" value="1"/>
</dbReference>
<evidence type="ECO:0000256" key="8">
    <source>
        <dbReference type="ARBA" id="ARBA00022771"/>
    </source>
</evidence>
<dbReference type="PANTHER" id="PTHR43152:SF1">
    <property type="entry name" value="UVRA PROTEIN"/>
    <property type="match status" value="1"/>
</dbReference>
<evidence type="ECO:0000256" key="9">
    <source>
        <dbReference type="ARBA" id="ARBA00022833"/>
    </source>
</evidence>
<dbReference type="Gene3D" id="1.20.1580.10">
    <property type="entry name" value="ABC transporter ATPase like domain"/>
    <property type="match status" value="3"/>
</dbReference>
<dbReference type="AlphaFoldDB" id="B1ZMZ6"/>
<keyword evidence="7" id="KW-0228">DNA excision</keyword>
<reference evidence="19 20" key="1">
    <citation type="journal article" date="2011" name="J. Bacteriol.">
        <title>Genome sequence of the verrucomicrobium Opitutus terrae PB90-1, an abundant inhabitant of rice paddy soil ecosystems.</title>
        <authorList>
            <person name="van Passel M.W."/>
            <person name="Kant R."/>
            <person name="Palva A."/>
            <person name="Copeland A."/>
            <person name="Lucas S."/>
            <person name="Lapidus A."/>
            <person name="Glavina del Rio T."/>
            <person name="Pitluck S."/>
            <person name="Goltsman E."/>
            <person name="Clum A."/>
            <person name="Sun H."/>
            <person name="Schmutz J."/>
            <person name="Larimer F.W."/>
            <person name="Land M.L."/>
            <person name="Hauser L."/>
            <person name="Kyrpides N."/>
            <person name="Mikhailova N."/>
            <person name="Richardson P.P."/>
            <person name="Janssen P.H."/>
            <person name="de Vos W.M."/>
            <person name="Smidt H."/>
        </authorList>
    </citation>
    <scope>NUCLEOTIDE SEQUENCE [LARGE SCALE GENOMIC DNA]</scope>
    <source>
        <strain evidence="20">DSM 11246 / JCM 15787 / PB90-1</strain>
    </source>
</reference>
<dbReference type="eggNOG" id="COG0178">
    <property type="taxonomic scope" value="Bacteria"/>
</dbReference>
<accession>B1ZMZ6</accession>
<sequence length="999" mass="108635">MVITGPSGSGKSSLAFDTLYAEGYRKYMESLSTQARQVLEQLRRPDVDFIHGLSPVLAIEQRTGSGGPRSTIATATELADYAQLLWALCGEQRCPKDGGRVVQRSLDGNVQRVLTECAGERIMLLAPAMQAKASVLREELPRLRQRGFQRVRLDGEVRNLDEPKLIPANAGAKLITVDLVIDRLVANADQRSRLADSLELAFREGKDRAIVLAQKQAAGRVASVAGVVDPGPGSASPATTSASAPAEWREIPLSQSLACEVCGDVFERLTPKHFSFNHSEGACPTCGGLGRKMRFVPELIVPDPEKSVREGAIKPWRIGGKNLIIKHNALLKQLAEQLPFDPDVPWRSLSEETRRAVLHGAGERQFAFKLRRMREPKTMPFAGVIADLEESWRHTDSEGFRARLTTFMVAGECPECHGTRLNARSGAVRLNLGSEPAPSGTGVPPVDSGSASDDHGRDARATTSPLSFPEFNALDIEAAHEFARRLDIEAAHEFARRAVATYGDNDAVREVVTGIEQRLHFLAETGLGYLTLDRDYATLSGGEAQRVRLATQLGMGLMGVIYVLDEPSIGLHPHDNQKLLDTLVALRDRGNTVIVVEHDEETMRLADELIELGPEAGVEGGRVLFQGSPADCMKLSAKVSRTGPYLARTMGVTKDAATKQPDGAWLTVREARENNLRGIDARFPVGLLTCVTGVSGSGKSTLVNDILAAAAARKLNGAKTLPGKHRAIENLDFFEKLVRVDQEPIGRSPRSNPATYVDLLGLLRDLFAQMPLAKIRGYKASRFSFNVRGGRCERCQGDGVIKLDMQFLADAYAPCPSCGGRRFNRETLEVLFHGKSIADVLDLTVREAMSLFRNIPRVMDKLTTLDAVGLGYLTLGQSATTLSGGEAQRIKLSLELSKRQQGHTLYILDEPTTGLHWVDIQKLMDLLFKLRDAGNTVIVIEHNLDVINLADWIIDLGPGGGRAGGDVVFAGPRTEIELKAPSLTGAALRRWRAAGKTGG</sequence>
<evidence type="ECO:0000256" key="10">
    <source>
        <dbReference type="ARBA" id="ARBA00022840"/>
    </source>
</evidence>
<keyword evidence="20" id="KW-1185">Reference proteome</keyword>
<keyword evidence="3" id="KW-0479">Metal-binding</keyword>
<keyword evidence="2" id="KW-0963">Cytoplasm</keyword>
<name>B1ZMZ6_OPITP</name>
<dbReference type="NCBIfam" id="TIGR00630">
    <property type="entry name" value="uvra"/>
    <property type="match status" value="1"/>
</dbReference>
<keyword evidence="11" id="KW-0267">Excision nuclease</keyword>
<evidence type="ECO:0000256" key="4">
    <source>
        <dbReference type="ARBA" id="ARBA00022737"/>
    </source>
</evidence>
<protein>
    <recommendedName>
        <fullName evidence="15">UvrABC system protein A</fullName>
    </recommendedName>
    <alternativeName>
        <fullName evidence="16">Excinuclease ABC subunit A</fullName>
    </alternativeName>
</protein>
<dbReference type="InterPro" id="IPR041102">
    <property type="entry name" value="UvrA_inter"/>
</dbReference>
<dbReference type="GO" id="GO:0005524">
    <property type="term" value="F:ATP binding"/>
    <property type="evidence" value="ECO:0007669"/>
    <property type="project" value="UniProtKB-KW"/>
</dbReference>
<feature type="region of interest" description="Disordered" evidence="17">
    <location>
        <begin position="430"/>
        <end position="464"/>
    </location>
</feature>
<comment type="subcellular location">
    <subcellularLocation>
        <location evidence="1">Cytoplasm</location>
    </subcellularLocation>
</comment>
<dbReference type="HOGENOM" id="CLU_001370_2_1_0"/>
<dbReference type="STRING" id="452637.Oter_3168"/>
<dbReference type="Gene3D" id="3.40.50.300">
    <property type="entry name" value="P-loop containing nucleotide triphosphate hydrolases"/>
    <property type="match status" value="3"/>
</dbReference>
<keyword evidence="4" id="KW-0677">Repeat</keyword>
<evidence type="ECO:0000256" key="3">
    <source>
        <dbReference type="ARBA" id="ARBA00022723"/>
    </source>
</evidence>
<evidence type="ECO:0000259" key="18">
    <source>
        <dbReference type="PROSITE" id="PS50893"/>
    </source>
</evidence>
<gene>
    <name evidence="19" type="ordered locus">Oter_3168</name>
</gene>
<keyword evidence="10" id="KW-0067">ATP-binding</keyword>
<dbReference type="InterPro" id="IPR041552">
    <property type="entry name" value="UvrA_DNA-bd"/>
</dbReference>
<dbReference type="Pfam" id="PF17760">
    <property type="entry name" value="UvrA_inter"/>
    <property type="match status" value="1"/>
</dbReference>
<dbReference type="GO" id="GO:0005737">
    <property type="term" value="C:cytoplasm"/>
    <property type="evidence" value="ECO:0007669"/>
    <property type="project" value="UniProtKB-SubCell"/>
</dbReference>
<evidence type="ECO:0000256" key="7">
    <source>
        <dbReference type="ARBA" id="ARBA00022769"/>
    </source>
</evidence>
<evidence type="ECO:0000256" key="13">
    <source>
        <dbReference type="ARBA" id="ARBA00023204"/>
    </source>
</evidence>
<keyword evidence="5" id="KW-0547">Nucleotide-binding</keyword>
<proteinExistence type="inferred from homology"/>
<dbReference type="InterPro" id="IPR027417">
    <property type="entry name" value="P-loop_NTPase"/>
</dbReference>
<evidence type="ECO:0000313" key="20">
    <source>
        <dbReference type="Proteomes" id="UP000007013"/>
    </source>
</evidence>
<evidence type="ECO:0000256" key="11">
    <source>
        <dbReference type="ARBA" id="ARBA00022881"/>
    </source>
</evidence>
<dbReference type="PROSITE" id="PS00211">
    <property type="entry name" value="ABC_TRANSPORTER_1"/>
    <property type="match status" value="2"/>
</dbReference>
<dbReference type="PANTHER" id="PTHR43152">
    <property type="entry name" value="UVRABC SYSTEM PROTEIN A"/>
    <property type="match status" value="1"/>
</dbReference>
<dbReference type="KEGG" id="ote:Oter_3168"/>
<dbReference type="EMBL" id="CP001032">
    <property type="protein sequence ID" value="ACB76448.1"/>
    <property type="molecule type" value="Genomic_DNA"/>
</dbReference>
<keyword evidence="9" id="KW-0862">Zinc</keyword>
<dbReference type="GO" id="GO:0016887">
    <property type="term" value="F:ATP hydrolysis activity"/>
    <property type="evidence" value="ECO:0007669"/>
    <property type="project" value="InterPro"/>
</dbReference>
<dbReference type="Gene3D" id="3.30.190.20">
    <property type="match status" value="1"/>
</dbReference>
<dbReference type="InterPro" id="IPR003593">
    <property type="entry name" value="AAA+_ATPase"/>
</dbReference>
<evidence type="ECO:0000256" key="15">
    <source>
        <dbReference type="ARBA" id="ARBA00039316"/>
    </source>
</evidence>
<feature type="domain" description="ABC transporter" evidence="18">
    <location>
        <begin position="647"/>
        <end position="983"/>
    </location>
</feature>
<feature type="domain" description="ABC transporter" evidence="18">
    <location>
        <begin position="400"/>
        <end position="639"/>
    </location>
</feature>